<sequence>MSRSETVWIVDDDRSIRWVLEKALQQEGMTTQSFDSADGVMSRLARQQPDVIISDIRMPGSSGLDLLAKIREQHPRLPVIIMTAHSDLDSAVASYQGGAFEYLPKPFDVDEAVSLVKRANQHAQEQQGLAVPPALARTPEIIGEAPAMQEVFRAIGRLSHSNITVLINGESGTGKELVAHALHRHSPRATSPFIALNMAAIPKDLMESELFGHEKGAFTGAANLRRGRFEQADGGTLFLDEIGDMPADTQTRLLRVLADGEFYRVGGHTPVKVDVRIIAATHQNLETLVQAGKFREDLFHRLNVIRIHIPRLSDRREDIPTLTRHFLSSAAQELSVEPKLLKAETEQYLKNLPWPGNVRQLENTCRWITVMASGREVHITDLPPELLNLQQDASPVTNWEQALRQWADQALGRGQSNLLDSAVPTFERIMIETALKHTAGRRRDAAVLLGWGRNTLTRKIKELGMKIDGDEDDADEA</sequence>
<keyword evidence="9 15" id="KW-0805">Transcription regulation</keyword>
<dbReference type="GO" id="GO:0000156">
    <property type="term" value="F:phosphorelay response regulator activity"/>
    <property type="evidence" value="ECO:0007669"/>
    <property type="project" value="UniProtKB-UniRule"/>
</dbReference>
<dbReference type="AlphaFoldDB" id="A0A0J6GCQ1"/>
<dbReference type="Pfam" id="PF00158">
    <property type="entry name" value="Sigma54_activat"/>
    <property type="match status" value="1"/>
</dbReference>
<dbReference type="OrthoDB" id="9804019at2"/>
<evidence type="ECO:0000256" key="9">
    <source>
        <dbReference type="ARBA" id="ARBA00023015"/>
    </source>
</evidence>
<dbReference type="SUPFAM" id="SSF52172">
    <property type="entry name" value="CheY-like"/>
    <property type="match status" value="1"/>
</dbReference>
<evidence type="ECO:0000313" key="18">
    <source>
        <dbReference type="EMBL" id="SEE35712.1"/>
    </source>
</evidence>
<reference evidence="18" key="1">
    <citation type="submission" date="2016-10" db="EMBL/GenBank/DDBJ databases">
        <authorList>
            <person name="Varghese N."/>
            <person name="Submissions S."/>
        </authorList>
    </citation>
    <scope>NUCLEOTIDE SEQUENCE [LARGE SCALE GENOMIC DNA]</scope>
    <source>
        <strain evidence="18">LMG 25555</strain>
    </source>
</reference>
<keyword evidence="10 15" id="KW-0238">DNA-binding</keyword>
<dbReference type="GO" id="GO:0005737">
    <property type="term" value="C:cytoplasm"/>
    <property type="evidence" value="ECO:0007669"/>
    <property type="project" value="UniProtKB-SubCell"/>
</dbReference>
<evidence type="ECO:0000256" key="13">
    <source>
        <dbReference type="ARBA" id="ARBA00023231"/>
    </source>
</evidence>
<dbReference type="NCBIfam" id="TIGR01818">
    <property type="entry name" value="ntrC"/>
    <property type="match status" value="1"/>
</dbReference>
<dbReference type="InterPro" id="IPR009057">
    <property type="entry name" value="Homeodomain-like_sf"/>
</dbReference>
<dbReference type="PROSITE" id="PS50045">
    <property type="entry name" value="SIGMA54_INTERACT_4"/>
    <property type="match status" value="1"/>
</dbReference>
<dbReference type="PATRIC" id="fig|882211.3.peg.2793"/>
<dbReference type="SMART" id="SM00382">
    <property type="entry name" value="AAA"/>
    <property type="match status" value="1"/>
</dbReference>
<dbReference type="InterPro" id="IPR025944">
    <property type="entry name" value="Sigma_54_int_dom_CS"/>
</dbReference>
<dbReference type="SUPFAM" id="SSF46689">
    <property type="entry name" value="Homeodomain-like"/>
    <property type="match status" value="1"/>
</dbReference>
<feature type="domain" description="Sigma-54 factor interaction" evidence="16">
    <location>
        <begin position="141"/>
        <end position="370"/>
    </location>
</feature>
<dbReference type="InterPro" id="IPR010114">
    <property type="entry name" value="Transcript_reg_NtrC"/>
</dbReference>
<evidence type="ECO:0000256" key="10">
    <source>
        <dbReference type="ARBA" id="ARBA00023125"/>
    </source>
</evidence>
<dbReference type="Pfam" id="PF25601">
    <property type="entry name" value="AAA_lid_14"/>
    <property type="match status" value="1"/>
</dbReference>
<dbReference type="Gene3D" id="3.40.50.2300">
    <property type="match status" value="1"/>
</dbReference>
<dbReference type="NCBIfam" id="NF008176">
    <property type="entry name" value="PRK10923.1"/>
    <property type="match status" value="1"/>
</dbReference>
<dbReference type="InterPro" id="IPR025943">
    <property type="entry name" value="Sigma_54_int_dom_ATP-bd_2"/>
</dbReference>
<dbReference type="PROSITE" id="PS00688">
    <property type="entry name" value="SIGMA54_INTERACT_3"/>
    <property type="match status" value="1"/>
</dbReference>
<dbReference type="InterPro" id="IPR058031">
    <property type="entry name" value="AAA_lid_NorR"/>
</dbReference>
<keyword evidence="3 15" id="KW-0963">Cytoplasm</keyword>
<dbReference type="InterPro" id="IPR002197">
    <property type="entry name" value="HTH_Fis"/>
</dbReference>
<dbReference type="InterPro" id="IPR001789">
    <property type="entry name" value="Sig_transdc_resp-reg_receiver"/>
</dbReference>
<dbReference type="FunFam" id="1.10.8.60:FF:000014">
    <property type="entry name" value="DNA-binding transcriptional regulator NtrC"/>
    <property type="match status" value="1"/>
</dbReference>
<dbReference type="PANTHER" id="PTHR32071:SF95">
    <property type="entry name" value="DNA-BINDING TRANSCRIPTIONAL REGULATOR NTRC"/>
    <property type="match status" value="1"/>
</dbReference>
<comment type="caution">
    <text evidence="18">The sequence shown here is derived from an EMBL/GenBank/DDBJ whole genome shotgun (WGS) entry which is preliminary data.</text>
</comment>
<dbReference type="FunFam" id="3.40.50.300:FF:000006">
    <property type="entry name" value="DNA-binding transcriptional regulator NtrC"/>
    <property type="match status" value="1"/>
</dbReference>
<organism evidence="18 19">
    <name type="scientific">Pseudomonas deceptionensis</name>
    <dbReference type="NCBI Taxonomy" id="882211"/>
    <lineage>
        <taxon>Bacteria</taxon>
        <taxon>Pseudomonadati</taxon>
        <taxon>Pseudomonadota</taxon>
        <taxon>Gammaproteobacteria</taxon>
        <taxon>Pseudomonadales</taxon>
        <taxon>Pseudomonadaceae</taxon>
        <taxon>Pseudomonas</taxon>
    </lineage>
</organism>
<dbReference type="PROSITE" id="PS50110">
    <property type="entry name" value="RESPONSE_REGULATORY"/>
    <property type="match status" value="1"/>
</dbReference>
<dbReference type="InterPro" id="IPR003593">
    <property type="entry name" value="AAA+_ATPase"/>
</dbReference>
<dbReference type="GO" id="GO:0006808">
    <property type="term" value="P:regulation of nitrogen utilization"/>
    <property type="evidence" value="ECO:0007669"/>
    <property type="project" value="UniProtKB-UniRule"/>
</dbReference>
<evidence type="ECO:0000256" key="2">
    <source>
        <dbReference type="ARBA" id="ARBA00019059"/>
    </source>
</evidence>
<dbReference type="Gene3D" id="1.10.8.60">
    <property type="match status" value="1"/>
</dbReference>
<keyword evidence="12 15" id="KW-0804">Transcription</keyword>
<evidence type="ECO:0000256" key="4">
    <source>
        <dbReference type="ARBA" id="ARBA00022491"/>
    </source>
</evidence>
<dbReference type="PRINTS" id="PR01590">
    <property type="entry name" value="HTHFIS"/>
</dbReference>
<dbReference type="Gene3D" id="1.10.10.60">
    <property type="entry name" value="Homeodomain-like"/>
    <property type="match status" value="1"/>
</dbReference>
<dbReference type="SUPFAM" id="SSF52540">
    <property type="entry name" value="P-loop containing nucleoside triphosphate hydrolases"/>
    <property type="match status" value="1"/>
</dbReference>
<gene>
    <name evidence="15" type="primary">ntrC</name>
    <name evidence="18" type="ORF">SAMN04489800_0580</name>
</gene>
<evidence type="ECO:0000256" key="5">
    <source>
        <dbReference type="ARBA" id="ARBA00022553"/>
    </source>
</evidence>
<keyword evidence="5 14" id="KW-0597">Phosphoprotein</keyword>
<dbReference type="CDD" id="cd19919">
    <property type="entry name" value="REC_NtrC"/>
    <property type="match status" value="1"/>
</dbReference>
<keyword evidence="11 15" id="KW-0010">Activator</keyword>
<name>A0A0J6GCQ1_PSEDM</name>
<evidence type="ECO:0000313" key="19">
    <source>
        <dbReference type="Proteomes" id="UP000183613"/>
    </source>
</evidence>
<dbReference type="PROSITE" id="PS00675">
    <property type="entry name" value="SIGMA54_INTERACT_1"/>
    <property type="match status" value="1"/>
</dbReference>
<feature type="domain" description="Response regulatory" evidence="17">
    <location>
        <begin position="6"/>
        <end position="120"/>
    </location>
</feature>
<dbReference type="InterPro" id="IPR011006">
    <property type="entry name" value="CheY-like_superfamily"/>
</dbReference>
<dbReference type="Proteomes" id="UP000183613">
    <property type="component" value="Unassembled WGS sequence"/>
</dbReference>
<dbReference type="SMART" id="SM00448">
    <property type="entry name" value="REC"/>
    <property type="match status" value="1"/>
</dbReference>
<evidence type="ECO:0000256" key="3">
    <source>
        <dbReference type="ARBA" id="ARBA00022490"/>
    </source>
</evidence>
<feature type="modified residue" description="4-aspartylphosphate" evidence="14">
    <location>
        <position position="55"/>
    </location>
</feature>
<accession>A0A0J6GCQ1</accession>
<evidence type="ECO:0000259" key="16">
    <source>
        <dbReference type="PROSITE" id="PS50045"/>
    </source>
</evidence>
<keyword evidence="13 15" id="KW-0535">Nitrogen fixation</keyword>
<dbReference type="CDD" id="cd00009">
    <property type="entry name" value="AAA"/>
    <property type="match status" value="1"/>
</dbReference>
<evidence type="ECO:0000256" key="12">
    <source>
        <dbReference type="ARBA" id="ARBA00023163"/>
    </source>
</evidence>
<evidence type="ECO:0000256" key="7">
    <source>
        <dbReference type="ARBA" id="ARBA00022840"/>
    </source>
</evidence>
<keyword evidence="4 15" id="KW-0678">Repressor</keyword>
<evidence type="ECO:0000256" key="11">
    <source>
        <dbReference type="ARBA" id="ARBA00023159"/>
    </source>
</evidence>
<proteinExistence type="predicted"/>
<dbReference type="PANTHER" id="PTHR32071">
    <property type="entry name" value="TRANSCRIPTIONAL REGULATORY PROTEIN"/>
    <property type="match status" value="1"/>
</dbReference>
<keyword evidence="8 15" id="KW-0902">Two-component regulatory system</keyword>
<evidence type="ECO:0000256" key="8">
    <source>
        <dbReference type="ARBA" id="ARBA00023012"/>
    </source>
</evidence>
<evidence type="ECO:0000256" key="1">
    <source>
        <dbReference type="ARBA" id="ARBA00004496"/>
    </source>
</evidence>
<dbReference type="PROSITE" id="PS00676">
    <property type="entry name" value="SIGMA54_INTERACT_2"/>
    <property type="match status" value="1"/>
</dbReference>
<dbReference type="InterPro" id="IPR027417">
    <property type="entry name" value="P-loop_NTPase"/>
</dbReference>
<dbReference type="FunFam" id="3.40.50.2300:FF:000018">
    <property type="entry name" value="DNA-binding transcriptional regulator NtrC"/>
    <property type="match status" value="1"/>
</dbReference>
<dbReference type="Pfam" id="PF00072">
    <property type="entry name" value="Response_reg"/>
    <property type="match status" value="1"/>
</dbReference>
<dbReference type="FunFam" id="1.10.10.60:FF:000088">
    <property type="entry name" value="DNA-binding transcriptional regulator NtrC"/>
    <property type="match status" value="1"/>
</dbReference>
<evidence type="ECO:0000256" key="14">
    <source>
        <dbReference type="PROSITE-ProRule" id="PRU00169"/>
    </source>
</evidence>
<dbReference type="InterPro" id="IPR002078">
    <property type="entry name" value="Sigma_54_int"/>
</dbReference>
<evidence type="ECO:0000256" key="15">
    <source>
        <dbReference type="RuleBase" id="RU365013"/>
    </source>
</evidence>
<dbReference type="GO" id="GO:0043565">
    <property type="term" value="F:sequence-specific DNA binding"/>
    <property type="evidence" value="ECO:0007669"/>
    <property type="project" value="InterPro"/>
</dbReference>
<keyword evidence="19" id="KW-1185">Reference proteome</keyword>
<dbReference type="Pfam" id="PF02954">
    <property type="entry name" value="HTH_8"/>
    <property type="match status" value="1"/>
</dbReference>
<dbReference type="InterPro" id="IPR025662">
    <property type="entry name" value="Sigma_54_int_dom_ATP-bd_1"/>
</dbReference>
<evidence type="ECO:0000259" key="17">
    <source>
        <dbReference type="PROSITE" id="PS50110"/>
    </source>
</evidence>
<protein>
    <recommendedName>
        <fullName evidence="2 15">DNA-binding transcriptional regulator NtrC</fullName>
    </recommendedName>
    <alternativeName>
        <fullName evidence="15">Nitrogen regulation protein NR(I)</fullName>
    </alternativeName>
</protein>
<keyword evidence="7 15" id="KW-0067">ATP-binding</keyword>
<evidence type="ECO:0000256" key="6">
    <source>
        <dbReference type="ARBA" id="ARBA00022741"/>
    </source>
</evidence>
<keyword evidence="6 15" id="KW-0547">Nucleotide-binding</keyword>
<dbReference type="GO" id="GO:0005524">
    <property type="term" value="F:ATP binding"/>
    <property type="evidence" value="ECO:0007669"/>
    <property type="project" value="UniProtKB-KW"/>
</dbReference>
<dbReference type="Gene3D" id="3.40.50.300">
    <property type="entry name" value="P-loop containing nucleotide triphosphate hydrolases"/>
    <property type="match status" value="1"/>
</dbReference>
<dbReference type="RefSeq" id="WP_048360497.1">
    <property type="nucleotide sequence ID" value="NZ_FNUD01000002.1"/>
</dbReference>
<dbReference type="GO" id="GO:0006355">
    <property type="term" value="P:regulation of DNA-templated transcription"/>
    <property type="evidence" value="ECO:0007669"/>
    <property type="project" value="InterPro"/>
</dbReference>
<dbReference type="EMBL" id="FNUD01000002">
    <property type="protein sequence ID" value="SEE35712.1"/>
    <property type="molecule type" value="Genomic_DNA"/>
</dbReference>
<comment type="subcellular location">
    <subcellularLocation>
        <location evidence="1 15">Cytoplasm</location>
    </subcellularLocation>
</comment>
<comment type="function">
    <text evidence="15">Member of the two-component regulatory system NtrB/NtrC, which controls expression of the nitrogen-regulated (ntr) genes in response to nitrogen limitation. Phosphorylated NtrC binds directly to DNA and stimulates the formation of open promoter-sigma54-RNA polymerase complexes.</text>
</comment>